<dbReference type="EMBL" id="JABCRI010000023">
    <property type="protein sequence ID" value="KAF8378790.1"/>
    <property type="molecule type" value="Genomic_DNA"/>
</dbReference>
<dbReference type="AlphaFoldDB" id="A0A835D0D5"/>
<feature type="compositionally biased region" description="Gly residues" evidence="1">
    <location>
        <begin position="123"/>
        <end position="132"/>
    </location>
</feature>
<name>A0A835D0D5_TETSI</name>
<dbReference type="OrthoDB" id="5835829at2759"/>
<comment type="caution">
    <text evidence="2">The sequence shown here is derived from an EMBL/GenBank/DDBJ whole genome shotgun (WGS) entry which is preliminary data.</text>
</comment>
<gene>
    <name evidence="2" type="ORF">HHK36_030139</name>
</gene>
<accession>A0A835D0D5</accession>
<organism evidence="2 3">
    <name type="scientific">Tetracentron sinense</name>
    <name type="common">Spur-leaf</name>
    <dbReference type="NCBI Taxonomy" id="13715"/>
    <lineage>
        <taxon>Eukaryota</taxon>
        <taxon>Viridiplantae</taxon>
        <taxon>Streptophyta</taxon>
        <taxon>Embryophyta</taxon>
        <taxon>Tracheophyta</taxon>
        <taxon>Spermatophyta</taxon>
        <taxon>Magnoliopsida</taxon>
        <taxon>Trochodendrales</taxon>
        <taxon>Trochodendraceae</taxon>
        <taxon>Tetracentron</taxon>
    </lineage>
</organism>
<evidence type="ECO:0000313" key="3">
    <source>
        <dbReference type="Proteomes" id="UP000655225"/>
    </source>
</evidence>
<sequence length="132" mass="13655">MYFENHAEPPRGVNREDEESCKDKIICIIADETMGWAVEVGKKMGIPQAAIWASSACLRALTVHIPELIDAGVIDANGNGGTTTSRVIPGWDVGVGGPVALSVESGEDSLGSGSRESELGEEAGSGDGRGAD</sequence>
<keyword evidence="3" id="KW-1185">Reference proteome</keyword>
<protein>
    <submittedName>
        <fullName evidence="2">Uncharacterized protein</fullName>
    </submittedName>
</protein>
<dbReference type="SUPFAM" id="SSF53756">
    <property type="entry name" value="UDP-Glycosyltransferase/glycogen phosphorylase"/>
    <property type="match status" value="1"/>
</dbReference>
<reference evidence="2 3" key="1">
    <citation type="submission" date="2020-04" db="EMBL/GenBank/DDBJ databases">
        <title>Plant Genome Project.</title>
        <authorList>
            <person name="Zhang R.-G."/>
        </authorList>
    </citation>
    <scope>NUCLEOTIDE SEQUENCE [LARGE SCALE GENOMIC DNA]</scope>
    <source>
        <strain evidence="2">YNK0</strain>
        <tissue evidence="2">Leaf</tissue>
    </source>
</reference>
<evidence type="ECO:0000256" key="1">
    <source>
        <dbReference type="SAM" id="MobiDB-lite"/>
    </source>
</evidence>
<evidence type="ECO:0000313" key="2">
    <source>
        <dbReference type="EMBL" id="KAF8378790.1"/>
    </source>
</evidence>
<feature type="region of interest" description="Disordered" evidence="1">
    <location>
        <begin position="99"/>
        <end position="132"/>
    </location>
</feature>
<dbReference type="Proteomes" id="UP000655225">
    <property type="component" value="Unassembled WGS sequence"/>
</dbReference>
<dbReference type="Gene3D" id="3.40.50.2000">
    <property type="entry name" value="Glycogen Phosphorylase B"/>
    <property type="match status" value="1"/>
</dbReference>
<proteinExistence type="predicted"/>